<keyword evidence="3" id="KW-1185">Reference proteome</keyword>
<evidence type="ECO:0000313" key="3">
    <source>
        <dbReference type="Proteomes" id="UP000016936"/>
    </source>
</evidence>
<reference evidence="3" key="2">
    <citation type="journal article" date="2013" name="PLoS Genet.">
        <title>Comparative genome structure, secondary metabolite, and effector coding capacity across Cochliobolus pathogens.</title>
        <authorList>
            <person name="Condon B.J."/>
            <person name="Leng Y."/>
            <person name="Wu D."/>
            <person name="Bushley K.E."/>
            <person name="Ohm R.A."/>
            <person name="Otillar R."/>
            <person name="Martin J."/>
            <person name="Schackwitz W."/>
            <person name="Grimwood J."/>
            <person name="MohdZainudin N."/>
            <person name="Xue C."/>
            <person name="Wang R."/>
            <person name="Manning V.A."/>
            <person name="Dhillon B."/>
            <person name="Tu Z.J."/>
            <person name="Steffenson B.J."/>
            <person name="Salamov A."/>
            <person name="Sun H."/>
            <person name="Lowry S."/>
            <person name="LaButti K."/>
            <person name="Han J."/>
            <person name="Copeland A."/>
            <person name="Lindquist E."/>
            <person name="Barry K."/>
            <person name="Schmutz J."/>
            <person name="Baker S.E."/>
            <person name="Ciuffetti L.M."/>
            <person name="Grigoriev I.V."/>
            <person name="Zhong S."/>
            <person name="Turgeon B.G."/>
        </authorList>
    </citation>
    <scope>NUCLEOTIDE SEQUENCE [LARGE SCALE GENOMIC DNA]</scope>
    <source>
        <strain evidence="3">C5 / ATCC 48332 / race O</strain>
    </source>
</reference>
<gene>
    <name evidence="2" type="ORF">COCHEDRAFT_1208684</name>
</gene>
<dbReference type="EMBL" id="KB445569">
    <property type="protein sequence ID" value="EMD96787.1"/>
    <property type="molecule type" value="Genomic_DNA"/>
</dbReference>
<name>M2VA09_COCH5</name>
<dbReference type="HOGENOM" id="CLU_1916871_0_0_1"/>
<evidence type="ECO:0000313" key="2">
    <source>
        <dbReference type="EMBL" id="EMD96787.1"/>
    </source>
</evidence>
<sequence length="132" mass="14919">MAMLAQPAFAVSDGTKKHVEPRCSGLAELPWTLEISLLRADESVRSVASVPSGPRFHQQFSSDGQRPSPMDRQLERPMGMERMRERVEYAMRTTVVSYMDKWTAIRPPPCAPFRCSCRHTRLRFLGSGLTHG</sequence>
<organism evidence="2 3">
    <name type="scientific">Cochliobolus heterostrophus (strain C5 / ATCC 48332 / race O)</name>
    <name type="common">Southern corn leaf blight fungus</name>
    <name type="synonym">Bipolaris maydis</name>
    <dbReference type="NCBI Taxonomy" id="701091"/>
    <lineage>
        <taxon>Eukaryota</taxon>
        <taxon>Fungi</taxon>
        <taxon>Dikarya</taxon>
        <taxon>Ascomycota</taxon>
        <taxon>Pezizomycotina</taxon>
        <taxon>Dothideomycetes</taxon>
        <taxon>Pleosporomycetidae</taxon>
        <taxon>Pleosporales</taxon>
        <taxon>Pleosporineae</taxon>
        <taxon>Pleosporaceae</taxon>
        <taxon>Bipolaris</taxon>
    </lineage>
</organism>
<dbReference type="AlphaFoldDB" id="M2VA09"/>
<accession>M2VA09</accession>
<feature type="region of interest" description="Disordered" evidence="1">
    <location>
        <begin position="48"/>
        <end position="80"/>
    </location>
</feature>
<reference evidence="2 3" key="1">
    <citation type="journal article" date="2012" name="PLoS Pathog.">
        <title>Diverse lifestyles and strategies of plant pathogenesis encoded in the genomes of eighteen Dothideomycetes fungi.</title>
        <authorList>
            <person name="Ohm R.A."/>
            <person name="Feau N."/>
            <person name="Henrissat B."/>
            <person name="Schoch C.L."/>
            <person name="Horwitz B.A."/>
            <person name="Barry K.W."/>
            <person name="Condon B.J."/>
            <person name="Copeland A.C."/>
            <person name="Dhillon B."/>
            <person name="Glaser F."/>
            <person name="Hesse C.N."/>
            <person name="Kosti I."/>
            <person name="LaButti K."/>
            <person name="Lindquist E.A."/>
            <person name="Lucas S."/>
            <person name="Salamov A.A."/>
            <person name="Bradshaw R.E."/>
            <person name="Ciuffetti L."/>
            <person name="Hamelin R.C."/>
            <person name="Kema G.H.J."/>
            <person name="Lawrence C."/>
            <person name="Scott J.A."/>
            <person name="Spatafora J.W."/>
            <person name="Turgeon B.G."/>
            <person name="de Wit P.J.G.M."/>
            <person name="Zhong S."/>
            <person name="Goodwin S.B."/>
            <person name="Grigoriev I.V."/>
        </authorList>
    </citation>
    <scope>NUCLEOTIDE SEQUENCE [LARGE SCALE GENOMIC DNA]</scope>
    <source>
        <strain evidence="3">C5 / ATCC 48332 / race O</strain>
    </source>
</reference>
<evidence type="ECO:0000256" key="1">
    <source>
        <dbReference type="SAM" id="MobiDB-lite"/>
    </source>
</evidence>
<protein>
    <submittedName>
        <fullName evidence="2">Uncharacterized protein</fullName>
    </submittedName>
</protein>
<dbReference type="Proteomes" id="UP000016936">
    <property type="component" value="Unassembled WGS sequence"/>
</dbReference>
<proteinExistence type="predicted"/>